<dbReference type="Gramene" id="AET6Gv20478600.11">
    <property type="protein sequence ID" value="AET6Gv20478600.11"/>
    <property type="gene ID" value="AET6Gv20478600"/>
</dbReference>
<dbReference type="Proteomes" id="UP000015105">
    <property type="component" value="Chromosome 6D"/>
</dbReference>
<keyword evidence="2" id="KW-1185">Reference proteome</keyword>
<sequence length="35" mass="4034">MLQDTIYFLLELLRCNLSSKLDVVQMGNLKFVSNS</sequence>
<dbReference type="AlphaFoldDB" id="A0A453NT99"/>
<dbReference type="EnsemblPlants" id="AET6Gv20478600.11">
    <property type="protein sequence ID" value="AET6Gv20478600.11"/>
    <property type="gene ID" value="AET6Gv20478600"/>
</dbReference>
<reference evidence="2" key="1">
    <citation type="journal article" date="2014" name="Science">
        <title>Ancient hybridizations among the ancestral genomes of bread wheat.</title>
        <authorList>
            <consortium name="International Wheat Genome Sequencing Consortium,"/>
            <person name="Marcussen T."/>
            <person name="Sandve S.R."/>
            <person name="Heier L."/>
            <person name="Spannagl M."/>
            <person name="Pfeifer M."/>
            <person name="Jakobsen K.S."/>
            <person name="Wulff B.B."/>
            <person name="Steuernagel B."/>
            <person name="Mayer K.F."/>
            <person name="Olsen O.A."/>
        </authorList>
    </citation>
    <scope>NUCLEOTIDE SEQUENCE [LARGE SCALE GENOMIC DNA]</scope>
    <source>
        <strain evidence="2">cv. AL8/78</strain>
    </source>
</reference>
<reference evidence="2" key="2">
    <citation type="journal article" date="2017" name="Nat. Plants">
        <title>The Aegilops tauschii genome reveals multiple impacts of transposons.</title>
        <authorList>
            <person name="Zhao G."/>
            <person name="Zou C."/>
            <person name="Li K."/>
            <person name="Wang K."/>
            <person name="Li T."/>
            <person name="Gao L."/>
            <person name="Zhang X."/>
            <person name="Wang H."/>
            <person name="Yang Z."/>
            <person name="Liu X."/>
            <person name="Jiang W."/>
            <person name="Mao L."/>
            <person name="Kong X."/>
            <person name="Jiao Y."/>
            <person name="Jia J."/>
        </authorList>
    </citation>
    <scope>NUCLEOTIDE SEQUENCE [LARGE SCALE GENOMIC DNA]</scope>
    <source>
        <strain evidence="2">cv. AL8/78</strain>
    </source>
</reference>
<evidence type="ECO:0000313" key="1">
    <source>
        <dbReference type="EnsemblPlants" id="AET6Gv20478600.11"/>
    </source>
</evidence>
<reference evidence="1" key="5">
    <citation type="journal article" date="2021" name="G3 (Bethesda)">
        <title>Aegilops tauschii genome assembly Aet v5.0 features greater sequence contiguity and improved annotation.</title>
        <authorList>
            <person name="Wang L."/>
            <person name="Zhu T."/>
            <person name="Rodriguez J.C."/>
            <person name="Deal K.R."/>
            <person name="Dubcovsky J."/>
            <person name="McGuire P.E."/>
            <person name="Lux T."/>
            <person name="Spannagl M."/>
            <person name="Mayer K.F.X."/>
            <person name="Baldrich P."/>
            <person name="Meyers B.C."/>
            <person name="Huo N."/>
            <person name="Gu Y.Q."/>
            <person name="Zhou H."/>
            <person name="Devos K.M."/>
            <person name="Bennetzen J.L."/>
            <person name="Unver T."/>
            <person name="Budak H."/>
            <person name="Gulick P.J."/>
            <person name="Galiba G."/>
            <person name="Kalapos B."/>
            <person name="Nelson D.R."/>
            <person name="Li P."/>
            <person name="You F.M."/>
            <person name="Luo M.C."/>
            <person name="Dvorak J."/>
        </authorList>
    </citation>
    <scope>NUCLEOTIDE SEQUENCE [LARGE SCALE GENOMIC DNA]</scope>
    <source>
        <strain evidence="1">cv. AL8/78</strain>
    </source>
</reference>
<accession>A0A453NT99</accession>
<organism evidence="1 2">
    <name type="scientific">Aegilops tauschii subsp. strangulata</name>
    <name type="common">Goatgrass</name>
    <dbReference type="NCBI Taxonomy" id="200361"/>
    <lineage>
        <taxon>Eukaryota</taxon>
        <taxon>Viridiplantae</taxon>
        <taxon>Streptophyta</taxon>
        <taxon>Embryophyta</taxon>
        <taxon>Tracheophyta</taxon>
        <taxon>Spermatophyta</taxon>
        <taxon>Magnoliopsida</taxon>
        <taxon>Liliopsida</taxon>
        <taxon>Poales</taxon>
        <taxon>Poaceae</taxon>
        <taxon>BOP clade</taxon>
        <taxon>Pooideae</taxon>
        <taxon>Triticodae</taxon>
        <taxon>Triticeae</taxon>
        <taxon>Triticinae</taxon>
        <taxon>Aegilops</taxon>
    </lineage>
</organism>
<protein>
    <submittedName>
        <fullName evidence="1">Uncharacterized protein</fullName>
    </submittedName>
</protein>
<reference evidence="1" key="3">
    <citation type="journal article" date="2017" name="Nature">
        <title>Genome sequence of the progenitor of the wheat D genome Aegilops tauschii.</title>
        <authorList>
            <person name="Luo M.C."/>
            <person name="Gu Y.Q."/>
            <person name="Puiu D."/>
            <person name="Wang H."/>
            <person name="Twardziok S.O."/>
            <person name="Deal K.R."/>
            <person name="Huo N."/>
            <person name="Zhu T."/>
            <person name="Wang L."/>
            <person name="Wang Y."/>
            <person name="McGuire P.E."/>
            <person name="Liu S."/>
            <person name="Long H."/>
            <person name="Ramasamy R.K."/>
            <person name="Rodriguez J.C."/>
            <person name="Van S.L."/>
            <person name="Yuan L."/>
            <person name="Wang Z."/>
            <person name="Xia Z."/>
            <person name="Xiao L."/>
            <person name="Anderson O.D."/>
            <person name="Ouyang S."/>
            <person name="Liang Y."/>
            <person name="Zimin A.V."/>
            <person name="Pertea G."/>
            <person name="Qi P."/>
            <person name="Bennetzen J.L."/>
            <person name="Dai X."/>
            <person name="Dawson M.W."/>
            <person name="Muller H.G."/>
            <person name="Kugler K."/>
            <person name="Rivarola-Duarte L."/>
            <person name="Spannagl M."/>
            <person name="Mayer K.F.X."/>
            <person name="Lu F.H."/>
            <person name="Bevan M.W."/>
            <person name="Leroy P."/>
            <person name="Li P."/>
            <person name="You F.M."/>
            <person name="Sun Q."/>
            <person name="Liu Z."/>
            <person name="Lyons E."/>
            <person name="Wicker T."/>
            <person name="Salzberg S.L."/>
            <person name="Devos K.M."/>
            <person name="Dvorak J."/>
        </authorList>
    </citation>
    <scope>NUCLEOTIDE SEQUENCE [LARGE SCALE GENOMIC DNA]</scope>
    <source>
        <strain evidence="1">cv. AL8/78</strain>
    </source>
</reference>
<name>A0A453NT99_AEGTS</name>
<proteinExistence type="predicted"/>
<evidence type="ECO:0000313" key="2">
    <source>
        <dbReference type="Proteomes" id="UP000015105"/>
    </source>
</evidence>
<reference evidence="1" key="4">
    <citation type="submission" date="2019-03" db="UniProtKB">
        <authorList>
            <consortium name="EnsemblPlants"/>
        </authorList>
    </citation>
    <scope>IDENTIFICATION</scope>
</reference>